<organism evidence="2 3">
    <name type="scientific">Marasmius oreades</name>
    <name type="common">fairy-ring Marasmius</name>
    <dbReference type="NCBI Taxonomy" id="181124"/>
    <lineage>
        <taxon>Eukaryota</taxon>
        <taxon>Fungi</taxon>
        <taxon>Dikarya</taxon>
        <taxon>Basidiomycota</taxon>
        <taxon>Agaricomycotina</taxon>
        <taxon>Agaricomycetes</taxon>
        <taxon>Agaricomycetidae</taxon>
        <taxon>Agaricales</taxon>
        <taxon>Marasmiineae</taxon>
        <taxon>Marasmiaceae</taxon>
        <taxon>Marasmius</taxon>
    </lineage>
</organism>
<evidence type="ECO:0000313" key="3">
    <source>
        <dbReference type="Proteomes" id="UP001049176"/>
    </source>
</evidence>
<comment type="caution">
    <text evidence="2">The sequence shown here is derived from an EMBL/GenBank/DDBJ whole genome shotgun (WGS) entry which is preliminary data.</text>
</comment>
<dbReference type="EMBL" id="CM032187">
    <property type="protein sequence ID" value="KAG7090263.1"/>
    <property type="molecule type" value="Genomic_DNA"/>
</dbReference>
<protein>
    <submittedName>
        <fullName evidence="2">Uncharacterized protein</fullName>
    </submittedName>
</protein>
<reference evidence="2" key="1">
    <citation type="journal article" date="2021" name="Genome Biol. Evol.">
        <title>The assembled and annotated genome of the fairy-ring fungus Marasmius oreades.</title>
        <authorList>
            <person name="Hiltunen M."/>
            <person name="Ament-Velasquez S.L."/>
            <person name="Johannesson H."/>
        </authorList>
    </citation>
    <scope>NUCLEOTIDE SEQUENCE</scope>
    <source>
        <strain evidence="2">03SP1</strain>
    </source>
</reference>
<evidence type="ECO:0000313" key="2">
    <source>
        <dbReference type="EMBL" id="KAG7090263.1"/>
    </source>
</evidence>
<dbReference type="Proteomes" id="UP001049176">
    <property type="component" value="Chromosome 7"/>
</dbReference>
<dbReference type="RefSeq" id="XP_043006733.1">
    <property type="nucleotide sequence ID" value="XM_043156918.1"/>
</dbReference>
<feature type="compositionally biased region" description="Polar residues" evidence="1">
    <location>
        <begin position="33"/>
        <end position="45"/>
    </location>
</feature>
<accession>A0A9P7RVL6</accession>
<dbReference type="GeneID" id="66080935"/>
<name>A0A9P7RVL6_9AGAR</name>
<sequence length="141" mass="15117">MLFQQYIPIMNPATRYDKGQPVTRHPSHAASRAGTQAPSPISRVSTVCTHPPTISRPGSQAGTLPPDIYDDAARSDLEEVHGVPHVLHATPPIHAIPLTHAAPSTHAPCTPCTPHTSVTPIGGIHPDHEAEEQLARMDDME</sequence>
<gene>
    <name evidence="2" type="ORF">E1B28_011860</name>
</gene>
<evidence type="ECO:0000256" key="1">
    <source>
        <dbReference type="SAM" id="MobiDB-lite"/>
    </source>
</evidence>
<proteinExistence type="predicted"/>
<dbReference type="AlphaFoldDB" id="A0A9P7RVL6"/>
<dbReference type="KEGG" id="more:E1B28_011860"/>
<keyword evidence="3" id="KW-1185">Reference proteome</keyword>
<feature type="region of interest" description="Disordered" evidence="1">
    <location>
        <begin position="14"/>
        <end position="45"/>
    </location>
</feature>